<reference evidence="1" key="2">
    <citation type="journal article" date="2022" name="New Phytol.">
        <title>Evolutionary transition to the ectomycorrhizal habit in the genomes of a hyperdiverse lineage of mushroom-forming fungi.</title>
        <authorList>
            <person name="Looney B."/>
            <person name="Miyauchi S."/>
            <person name="Morin E."/>
            <person name="Drula E."/>
            <person name="Courty P.E."/>
            <person name="Kohler A."/>
            <person name="Kuo A."/>
            <person name="LaButti K."/>
            <person name="Pangilinan J."/>
            <person name="Lipzen A."/>
            <person name="Riley R."/>
            <person name="Andreopoulos W."/>
            <person name="He G."/>
            <person name="Johnson J."/>
            <person name="Nolan M."/>
            <person name="Tritt A."/>
            <person name="Barry K.W."/>
            <person name="Grigoriev I.V."/>
            <person name="Nagy L.G."/>
            <person name="Hibbett D."/>
            <person name="Henrissat B."/>
            <person name="Matheny P.B."/>
            <person name="Labbe J."/>
            <person name="Martin F.M."/>
        </authorList>
    </citation>
    <scope>NUCLEOTIDE SEQUENCE</scope>
    <source>
        <strain evidence="1">FP105234-sp</strain>
    </source>
</reference>
<sequence length="231" mass="26201">MAHNFTRQSNELLDKYALAAASLTLQLYPDYWTLNQGSKFLYNSPAAAIFEDIRAYRIPVDLLELFDAAKVPFYEGCMIVDLQDHRVHKAKDKRAPDDSKSYECSRILLRPNTESLWADLCLLNQKAGSKWTDQEALDVEARILMATSPPLCLDPDPHLGRVANSMFRVSAPRTPAALRPRKRKAAAMEFSEADEREQARRAKILSYMDPKRNRSATPSCVDLKLLSKLLT</sequence>
<protein>
    <submittedName>
        <fullName evidence="1">Uncharacterized protein</fullName>
    </submittedName>
</protein>
<keyword evidence="2" id="KW-1185">Reference proteome</keyword>
<organism evidence="1 2">
    <name type="scientific">Auriscalpium vulgare</name>
    <dbReference type="NCBI Taxonomy" id="40419"/>
    <lineage>
        <taxon>Eukaryota</taxon>
        <taxon>Fungi</taxon>
        <taxon>Dikarya</taxon>
        <taxon>Basidiomycota</taxon>
        <taxon>Agaricomycotina</taxon>
        <taxon>Agaricomycetes</taxon>
        <taxon>Russulales</taxon>
        <taxon>Auriscalpiaceae</taxon>
        <taxon>Auriscalpium</taxon>
    </lineage>
</organism>
<reference evidence="1" key="1">
    <citation type="submission" date="2021-02" db="EMBL/GenBank/DDBJ databases">
        <authorList>
            <consortium name="DOE Joint Genome Institute"/>
            <person name="Ahrendt S."/>
            <person name="Looney B.P."/>
            <person name="Miyauchi S."/>
            <person name="Morin E."/>
            <person name="Drula E."/>
            <person name="Courty P.E."/>
            <person name="Chicoki N."/>
            <person name="Fauchery L."/>
            <person name="Kohler A."/>
            <person name="Kuo A."/>
            <person name="Labutti K."/>
            <person name="Pangilinan J."/>
            <person name="Lipzen A."/>
            <person name="Riley R."/>
            <person name="Andreopoulos W."/>
            <person name="He G."/>
            <person name="Johnson J."/>
            <person name="Barry K.W."/>
            <person name="Grigoriev I.V."/>
            <person name="Nagy L."/>
            <person name="Hibbett D."/>
            <person name="Henrissat B."/>
            <person name="Matheny P.B."/>
            <person name="Labbe J."/>
            <person name="Martin F."/>
        </authorList>
    </citation>
    <scope>NUCLEOTIDE SEQUENCE</scope>
    <source>
        <strain evidence="1">FP105234-sp</strain>
    </source>
</reference>
<name>A0ACB8RX34_9AGAM</name>
<evidence type="ECO:0000313" key="1">
    <source>
        <dbReference type="EMBL" id="KAI0048784.1"/>
    </source>
</evidence>
<comment type="caution">
    <text evidence="1">The sequence shown here is derived from an EMBL/GenBank/DDBJ whole genome shotgun (WGS) entry which is preliminary data.</text>
</comment>
<evidence type="ECO:0000313" key="2">
    <source>
        <dbReference type="Proteomes" id="UP000814033"/>
    </source>
</evidence>
<gene>
    <name evidence="1" type="ORF">FA95DRAFT_1490339</name>
</gene>
<dbReference type="Proteomes" id="UP000814033">
    <property type="component" value="Unassembled WGS sequence"/>
</dbReference>
<accession>A0ACB8RX34</accession>
<dbReference type="EMBL" id="MU275882">
    <property type="protein sequence ID" value="KAI0048784.1"/>
    <property type="molecule type" value="Genomic_DNA"/>
</dbReference>
<proteinExistence type="predicted"/>